<protein>
    <submittedName>
        <fullName evidence="3">DUF2326 domain-containing protein</fullName>
    </submittedName>
</protein>
<evidence type="ECO:0000313" key="3">
    <source>
        <dbReference type="EMBL" id="TGC33385.1"/>
    </source>
</evidence>
<dbReference type="Proteomes" id="UP000297878">
    <property type="component" value="Unassembled WGS sequence"/>
</dbReference>
<dbReference type="InterPro" id="IPR018760">
    <property type="entry name" value="DUF2326"/>
</dbReference>
<feature type="coiled-coil region" evidence="1">
    <location>
        <begin position="391"/>
        <end position="425"/>
    </location>
</feature>
<organism evidence="3 4">
    <name type="scientific">Salmonella enterica subsp. enterica serovar Wernigerode</name>
    <dbReference type="NCBI Taxonomy" id="2565187"/>
    <lineage>
        <taxon>Bacteria</taxon>
        <taxon>Pseudomonadati</taxon>
        <taxon>Pseudomonadota</taxon>
        <taxon>Gammaproteobacteria</taxon>
        <taxon>Enterobacterales</taxon>
        <taxon>Enterobacteriaceae</taxon>
        <taxon>Salmonella</taxon>
    </lineage>
</organism>
<evidence type="ECO:0000259" key="2">
    <source>
        <dbReference type="Pfam" id="PF10088"/>
    </source>
</evidence>
<dbReference type="AlphaFoldDB" id="A0A659M335"/>
<evidence type="ECO:0000256" key="1">
    <source>
        <dbReference type="SAM" id="Coils"/>
    </source>
</evidence>
<evidence type="ECO:0000313" key="4">
    <source>
        <dbReference type="Proteomes" id="UP000297878"/>
    </source>
</evidence>
<feature type="domain" description="DUF2326" evidence="2">
    <location>
        <begin position="441"/>
        <end position="568"/>
    </location>
</feature>
<dbReference type="EMBL" id="PYJU01000059">
    <property type="protein sequence ID" value="TGC33385.1"/>
    <property type="molecule type" value="Genomic_DNA"/>
</dbReference>
<gene>
    <name evidence="3" type="ORF">C9F01_16625</name>
</gene>
<comment type="caution">
    <text evidence="3">The sequence shown here is derived from an EMBL/GenBank/DDBJ whole genome shotgun (WGS) entry which is preliminary data.</text>
</comment>
<proteinExistence type="predicted"/>
<accession>A0A659M335</accession>
<dbReference type="RefSeq" id="WP_135491417.1">
    <property type="nucleotide sequence ID" value="NZ_PYJU01000059.1"/>
</dbReference>
<sequence>MFLKELVVTSPYLGEIRRISFHKGVNLILDKSTTDLSGTGNSVGKTTVLRSLDFCMGAKQESFYTDPEFKTTNVLIKDFLIDNEVEFKLTLTLSKNDELTIKRKVLPEPKIFCKIDDKEYNSLKSFCHDLKIALFFSAADKPSLRQIMSRIIRDTSDKMSNTLKTLYNKTSSAEYETLNLFIFGFENPSILSEKQTTNRKLKKLESELIILTKIRSKNSLEQSLEIINRDIGERNNAIENYDLGESYESQMRELNSIKLEISALSLDLASLHMKKSLNLQAIDELLQQQDNSDPNDLKALYLEATNRVEKLSKTFEEALNFHNQMIHKKVEFIKSQMDGVNEKINNKSELLTAWLTKESSILKELSSLGSLSDLQLLQKELNKLYESKGSFESSLEQIKAYELKISNLTEKINEISIKINKAIDNFDNRVKIFNNYFSIYTKKLYEEEFILTFTEKNGVYDFKVDPVGVVASKGNLGDGKKKAQVSALDLAYLSLQAEIKSKSVRFVAHDGIEAIHPNQIRVLFDIASSIDGQYILAILSDKLSSIEKKFITEHTILELSEDNKFFKI</sequence>
<name>A0A659M335_SALET</name>
<dbReference type="Pfam" id="PF10088">
    <property type="entry name" value="DUF2326"/>
    <property type="match status" value="1"/>
</dbReference>
<keyword evidence="1" id="KW-0175">Coiled coil</keyword>
<reference evidence="3 4" key="1">
    <citation type="submission" date="2018-03" db="EMBL/GenBank/DDBJ databases">
        <title>Non-Typhoidal Salmonella genome sequencing and assembly.</title>
        <authorList>
            <person name="Matchawe C."/>
        </authorList>
    </citation>
    <scope>NUCLEOTIDE SEQUENCE [LARGE SCALE GENOMIC DNA]</scope>
    <source>
        <strain evidence="3 4">100ev</strain>
    </source>
</reference>